<accession>A0A653F280</accession>
<proteinExistence type="predicted"/>
<evidence type="ECO:0000313" key="2">
    <source>
        <dbReference type="EMBL" id="VTP03669.1"/>
    </source>
</evidence>
<feature type="region of interest" description="Disordered" evidence="1">
    <location>
        <begin position="60"/>
        <end position="79"/>
    </location>
</feature>
<feature type="compositionally biased region" description="Pro residues" evidence="1">
    <location>
        <begin position="12"/>
        <end position="21"/>
    </location>
</feature>
<gene>
    <name evidence="2" type="ORF">BIN_B_05195</name>
</gene>
<feature type="region of interest" description="Disordered" evidence="1">
    <location>
        <begin position="1"/>
        <end position="23"/>
    </location>
</feature>
<dbReference type="AlphaFoldDB" id="A0A653F280"/>
<dbReference type="EMBL" id="LR589169">
    <property type="protein sequence ID" value="VTP03669.1"/>
    <property type="molecule type" value="Genomic_DNA"/>
</dbReference>
<reference evidence="2" key="1">
    <citation type="submission" date="2019-05" db="EMBL/GenBank/DDBJ databases">
        <authorList>
            <person name="Naeem R."/>
            <person name="Antony C."/>
            <person name="Guan Q."/>
        </authorList>
    </citation>
    <scope>NUCLEOTIDE SEQUENCE</scope>
    <source>
        <strain evidence="2">2</strain>
    </source>
</reference>
<name>A0A653F280_9MYCO</name>
<evidence type="ECO:0000256" key="1">
    <source>
        <dbReference type="SAM" id="MobiDB-lite"/>
    </source>
</evidence>
<protein>
    <submittedName>
        <fullName evidence="2">Uncharacterized protein</fullName>
    </submittedName>
</protein>
<organism evidence="2">
    <name type="scientific">Mycobacterium riyadhense</name>
    <dbReference type="NCBI Taxonomy" id="486698"/>
    <lineage>
        <taxon>Bacteria</taxon>
        <taxon>Bacillati</taxon>
        <taxon>Actinomycetota</taxon>
        <taxon>Actinomycetes</taxon>
        <taxon>Mycobacteriales</taxon>
        <taxon>Mycobacteriaceae</taxon>
        <taxon>Mycobacterium</taxon>
    </lineage>
</organism>
<sequence>MSAKAAGRTVAPRPPRMPKPPLRLDWPLPGPGVAAALNHPAYGAAAAAITVDAGPCHEPAASPDVTASNKAAAEFQLAG</sequence>